<dbReference type="Proteomes" id="UP000185674">
    <property type="component" value="Chromosome"/>
</dbReference>
<evidence type="ECO:0000313" key="2">
    <source>
        <dbReference type="Proteomes" id="UP000185674"/>
    </source>
</evidence>
<gene>
    <name evidence="1" type="ORF">BEN76_06010</name>
</gene>
<dbReference type="KEGG" id="asol:BEN76_06010"/>
<evidence type="ECO:0000313" key="1">
    <source>
        <dbReference type="EMBL" id="APV35598.1"/>
    </source>
</evidence>
<dbReference type="eggNOG" id="ENOG5031RJN">
    <property type="taxonomic scope" value="Bacteria"/>
</dbReference>
<dbReference type="AlphaFoldDB" id="A0A1P8EHA4"/>
<reference evidence="1 2" key="1">
    <citation type="submission" date="2016-08" db="EMBL/GenBank/DDBJ databases">
        <title>Complete genome sequence of Acinetobacter baylyi strain GFJ2.</title>
        <authorList>
            <person name="Tabata M."/>
            <person name="Kuboki S."/>
            <person name="Gibu N."/>
            <person name="Kinouchi Y."/>
            <person name="Vangnai A."/>
            <person name="Kasai D."/>
            <person name="Fukuda M."/>
        </authorList>
    </citation>
    <scope>NUCLEOTIDE SEQUENCE [LARGE SCALE GENOMIC DNA]</scope>
    <source>
        <strain evidence="1 2">GFJ2</strain>
    </source>
</reference>
<sequence length="75" mass="8764">MKKANVAYLDQLIEDFKHNGEKPSKIVIGYKIYSELMNDTTFSNEVLHSALDASKRKYKKLKIKISQDEFQLKIE</sequence>
<dbReference type="RefSeq" id="WP_004937238.1">
    <property type="nucleotide sequence ID" value="NZ_BBNM01000004.1"/>
</dbReference>
<organism evidence="1 2">
    <name type="scientific">Acinetobacter soli</name>
    <dbReference type="NCBI Taxonomy" id="487316"/>
    <lineage>
        <taxon>Bacteria</taxon>
        <taxon>Pseudomonadati</taxon>
        <taxon>Pseudomonadota</taxon>
        <taxon>Gammaproteobacteria</taxon>
        <taxon>Moraxellales</taxon>
        <taxon>Moraxellaceae</taxon>
        <taxon>Acinetobacter</taxon>
    </lineage>
</organism>
<protein>
    <submittedName>
        <fullName evidence="1">Uncharacterized protein</fullName>
    </submittedName>
</protein>
<dbReference type="STRING" id="487316.BEN76_06010"/>
<dbReference type="GeneID" id="67511019"/>
<name>A0A1P8EHA4_9GAMM</name>
<dbReference type="EMBL" id="CP016896">
    <property type="protein sequence ID" value="APV35598.1"/>
    <property type="molecule type" value="Genomic_DNA"/>
</dbReference>
<accession>A0A1P8EHA4</accession>
<proteinExistence type="predicted"/>